<sequence>MITASKSKLLCIARSSTIVNNLIAGQQINHLHQSPKYLHTAGLQRFGSASTQETSAASSAAEDQVYLTKSCVKRLAEIMEKGEYLRIHVEGGGCSGFQYKFSVDRTKNEDDRVFEQGGVGVIMDQDSLEFVKGATVDFSQELIRSTFQVLKNPQADHSCSCGSSFSVKL</sequence>
<dbReference type="PROSITE" id="PS01152">
    <property type="entry name" value="HESB"/>
    <property type="match status" value="1"/>
</dbReference>
<evidence type="ECO:0000256" key="2">
    <source>
        <dbReference type="ARBA" id="ARBA00006718"/>
    </source>
</evidence>
<dbReference type="FunFam" id="2.60.300.12:FF:000006">
    <property type="entry name" value="Iron-sulfur cluster assembly 2 mitochondrial"/>
    <property type="match status" value="1"/>
</dbReference>
<dbReference type="GO" id="GO:0005506">
    <property type="term" value="F:iron ion binding"/>
    <property type="evidence" value="ECO:0007669"/>
    <property type="project" value="TreeGrafter"/>
</dbReference>
<evidence type="ECO:0000313" key="11">
    <source>
        <dbReference type="EMBL" id="KAK2826121.1"/>
    </source>
</evidence>
<keyword evidence="4" id="KW-0408">Iron</keyword>
<keyword evidence="3" id="KW-0479">Metal-binding</keyword>
<evidence type="ECO:0000256" key="7">
    <source>
        <dbReference type="ARBA" id="ARBA00073313"/>
    </source>
</evidence>
<evidence type="ECO:0000256" key="6">
    <source>
        <dbReference type="ARBA" id="ARBA00057540"/>
    </source>
</evidence>
<evidence type="ECO:0000259" key="10">
    <source>
        <dbReference type="Pfam" id="PF01521"/>
    </source>
</evidence>
<evidence type="ECO:0000256" key="4">
    <source>
        <dbReference type="ARBA" id="ARBA00023004"/>
    </source>
</evidence>
<comment type="subunit">
    <text evidence="9">Heterotetramer; forms a dimer of dimers with IBA57. Interacts with [2Fe-2S]-ISCA2 forming the heterodimer [2Fe- 2S]-ISCA2-IBA57 complex; [2Fe-2S] cluster binding is absolutely required to promote the complex formation.</text>
</comment>
<dbReference type="InterPro" id="IPR000361">
    <property type="entry name" value="ATAP_core_dom"/>
</dbReference>
<evidence type="ECO:0000256" key="3">
    <source>
        <dbReference type="ARBA" id="ARBA00022723"/>
    </source>
</evidence>
<comment type="similarity">
    <text evidence="2">Belongs to the HesB/IscA family.</text>
</comment>
<dbReference type="InterPro" id="IPR017870">
    <property type="entry name" value="FeS_cluster_insertion_CS"/>
</dbReference>
<name>A0AA88SB86_CHASR</name>
<dbReference type="Gene3D" id="2.60.300.12">
    <property type="entry name" value="HesB-like domain"/>
    <property type="match status" value="1"/>
</dbReference>
<dbReference type="PANTHER" id="PTHR43011">
    <property type="entry name" value="IRON-SULFUR CLUSTER ASSEMBLY 2 HOMOLOG, MITOCHONDRIAL"/>
    <property type="match status" value="1"/>
</dbReference>
<dbReference type="NCBIfam" id="TIGR00049">
    <property type="entry name" value="iron-sulfur cluster assembly accessory protein"/>
    <property type="match status" value="1"/>
</dbReference>
<keyword evidence="5" id="KW-0496">Mitochondrion</keyword>
<dbReference type="GO" id="GO:0051539">
    <property type="term" value="F:4 iron, 4 sulfur cluster binding"/>
    <property type="evidence" value="ECO:0007669"/>
    <property type="project" value="TreeGrafter"/>
</dbReference>
<comment type="caution">
    <text evidence="11">The sequence shown here is derived from an EMBL/GenBank/DDBJ whole genome shotgun (WGS) entry which is preliminary data.</text>
</comment>
<dbReference type="PANTHER" id="PTHR43011:SF1">
    <property type="entry name" value="IRON-SULFUR CLUSTER ASSEMBLY 2 HOMOLOG, MITOCHONDRIAL"/>
    <property type="match status" value="1"/>
</dbReference>
<dbReference type="GO" id="GO:0120510">
    <property type="term" value="C:mitochondrial [4Fe-4S] assembly complex"/>
    <property type="evidence" value="ECO:0007669"/>
    <property type="project" value="UniProtKB-ARBA"/>
</dbReference>
<evidence type="ECO:0000256" key="1">
    <source>
        <dbReference type="ARBA" id="ARBA00004173"/>
    </source>
</evidence>
<gene>
    <name evidence="11" type="ORF">Q5P01_020335</name>
</gene>
<keyword evidence="12" id="KW-1185">Reference proteome</keyword>
<dbReference type="GO" id="GO:0016226">
    <property type="term" value="P:iron-sulfur cluster assembly"/>
    <property type="evidence" value="ECO:0007669"/>
    <property type="project" value="InterPro"/>
</dbReference>
<dbReference type="SUPFAM" id="SSF89360">
    <property type="entry name" value="HesB-like domain"/>
    <property type="match status" value="1"/>
</dbReference>
<dbReference type="InterPro" id="IPR035903">
    <property type="entry name" value="HesB-like_dom_sf"/>
</dbReference>
<dbReference type="AlphaFoldDB" id="A0AA88SB86"/>
<dbReference type="GO" id="GO:0051537">
    <property type="term" value="F:2 iron, 2 sulfur cluster binding"/>
    <property type="evidence" value="ECO:0007669"/>
    <property type="project" value="TreeGrafter"/>
</dbReference>
<comment type="function">
    <text evidence="6">Involved in the maturation of mitochondrial 4Fe-4S proteins functioning late in the iron-sulfur cluster assembly pathway. May be involved in the binding of an intermediate of Fe/S cluster assembly.</text>
</comment>
<protein>
    <recommendedName>
        <fullName evidence="7">Iron-sulfur cluster assembly 2 homolog, mitochondrial</fullName>
    </recommendedName>
    <alternativeName>
        <fullName evidence="8">HESB-like domain-containing protein 1</fullName>
    </alternativeName>
</protein>
<evidence type="ECO:0000256" key="9">
    <source>
        <dbReference type="ARBA" id="ARBA00093471"/>
    </source>
</evidence>
<accession>A0AA88SB86</accession>
<comment type="subcellular location">
    <subcellularLocation>
        <location evidence="1">Mitochondrion</location>
    </subcellularLocation>
</comment>
<dbReference type="EMBL" id="JAUPFM010000016">
    <property type="protein sequence ID" value="KAK2826121.1"/>
    <property type="molecule type" value="Genomic_DNA"/>
</dbReference>
<dbReference type="InterPro" id="IPR016092">
    <property type="entry name" value="ATAP"/>
</dbReference>
<dbReference type="Proteomes" id="UP001187415">
    <property type="component" value="Unassembled WGS sequence"/>
</dbReference>
<organism evidence="11 12">
    <name type="scientific">Channa striata</name>
    <name type="common">Snakehead murrel</name>
    <name type="synonym">Ophicephalus striatus</name>
    <dbReference type="NCBI Taxonomy" id="64152"/>
    <lineage>
        <taxon>Eukaryota</taxon>
        <taxon>Metazoa</taxon>
        <taxon>Chordata</taxon>
        <taxon>Craniata</taxon>
        <taxon>Vertebrata</taxon>
        <taxon>Euteleostomi</taxon>
        <taxon>Actinopterygii</taxon>
        <taxon>Neopterygii</taxon>
        <taxon>Teleostei</taxon>
        <taxon>Neoteleostei</taxon>
        <taxon>Acanthomorphata</taxon>
        <taxon>Anabantaria</taxon>
        <taxon>Anabantiformes</taxon>
        <taxon>Channoidei</taxon>
        <taxon>Channidae</taxon>
        <taxon>Channa</taxon>
    </lineage>
</organism>
<dbReference type="Pfam" id="PF01521">
    <property type="entry name" value="Fe-S_biosyn"/>
    <property type="match status" value="1"/>
</dbReference>
<evidence type="ECO:0000256" key="5">
    <source>
        <dbReference type="ARBA" id="ARBA00023128"/>
    </source>
</evidence>
<feature type="domain" description="Core" evidence="10">
    <location>
        <begin position="65"/>
        <end position="162"/>
    </location>
</feature>
<proteinExistence type="inferred from homology"/>
<evidence type="ECO:0000313" key="12">
    <source>
        <dbReference type="Proteomes" id="UP001187415"/>
    </source>
</evidence>
<evidence type="ECO:0000256" key="8">
    <source>
        <dbReference type="ARBA" id="ARBA00077082"/>
    </source>
</evidence>
<reference evidence="11" key="1">
    <citation type="submission" date="2023-07" db="EMBL/GenBank/DDBJ databases">
        <title>Chromosome-level Genome Assembly of Striped Snakehead (Channa striata).</title>
        <authorList>
            <person name="Liu H."/>
        </authorList>
    </citation>
    <scope>NUCLEOTIDE SEQUENCE</scope>
    <source>
        <strain evidence="11">Gz</strain>
        <tissue evidence="11">Muscle</tissue>
    </source>
</reference>